<dbReference type="AlphaFoldDB" id="A0A1L9RR35"/>
<feature type="compositionally biased region" description="Polar residues" evidence="3">
    <location>
        <begin position="27"/>
        <end position="39"/>
    </location>
</feature>
<feature type="region of interest" description="Disordered" evidence="3">
    <location>
        <begin position="1"/>
        <end position="72"/>
    </location>
</feature>
<evidence type="ECO:0000256" key="2">
    <source>
        <dbReference type="ARBA" id="ARBA00023242"/>
    </source>
</evidence>
<evidence type="ECO:0000313" key="5">
    <source>
        <dbReference type="Proteomes" id="UP000184383"/>
    </source>
</evidence>
<feature type="compositionally biased region" description="Low complexity" evidence="3">
    <location>
        <begin position="102"/>
        <end position="115"/>
    </location>
</feature>
<evidence type="ECO:0000256" key="1">
    <source>
        <dbReference type="ARBA" id="ARBA00004123"/>
    </source>
</evidence>
<dbReference type="PANTHER" id="PTHR37534:SF46">
    <property type="entry name" value="ZN(II)2CYS6 TRANSCRIPTION FACTOR (EUROFUNG)"/>
    <property type="match status" value="1"/>
</dbReference>
<protein>
    <recommendedName>
        <fullName evidence="6">Transcription factor domain-containing protein</fullName>
    </recommendedName>
</protein>
<dbReference type="GO" id="GO:0005634">
    <property type="term" value="C:nucleus"/>
    <property type="evidence" value="ECO:0007669"/>
    <property type="project" value="UniProtKB-SubCell"/>
</dbReference>
<accession>A0A1L9RR35</accession>
<keyword evidence="5" id="KW-1185">Reference proteome</keyword>
<comment type="subcellular location">
    <subcellularLocation>
        <location evidence="1">Nucleus</location>
    </subcellularLocation>
</comment>
<feature type="region of interest" description="Disordered" evidence="3">
    <location>
        <begin position="601"/>
        <end position="634"/>
    </location>
</feature>
<evidence type="ECO:0008006" key="6">
    <source>
        <dbReference type="Google" id="ProtNLM"/>
    </source>
</evidence>
<evidence type="ECO:0000313" key="4">
    <source>
        <dbReference type="EMBL" id="OJJ37362.1"/>
    </source>
</evidence>
<gene>
    <name evidence="4" type="ORF">ASPWEDRAFT_108510</name>
</gene>
<keyword evidence="2" id="KW-0539">Nucleus</keyword>
<dbReference type="Pfam" id="PF11951">
    <property type="entry name" value="Fungal_trans_2"/>
    <property type="match status" value="1"/>
</dbReference>
<dbReference type="RefSeq" id="XP_040691038.1">
    <property type="nucleotide sequence ID" value="XM_040827996.1"/>
</dbReference>
<dbReference type="Proteomes" id="UP000184383">
    <property type="component" value="Unassembled WGS sequence"/>
</dbReference>
<sequence length="656" mass="73292">MAGTPYPQGWSNIPTTYSPEPPLSHPSLYQANPHGNITPPSGAPVFPSPRDHFVEHYPTPSNPSTALTSTWYEPTQPSVPQWPLQTYASEPQESDEDSTQNSYTLSPSSQSSASSPLWATGHSPSYSQLLLARSVGRTPRLRYLISYYAEVIAPMIVAFDTPTNPFRTHILRLAEDSESLQEAIATLSTSNLRQRRERKTMSTERTLPARMSSLAHRALTEGAFEERHGLPISEAFVQGEWRHRIKAVNALNAELADPKRMLADSVLATLLILCLFYVCDTGVAQFKKHFAGVTRLLAMRLRGSKKVSDELKWFIRMFTWYDTMTATTNDREIQLRGPCLDVAALSDGEWPLENLAGCDSGLFKLIAQLGRLNLLSQNQTVAGPAPHDAFMPTVPVPPLMAYPQYSGNLSAMGTFSMNGLPISTPPRPHDQERQPMSQAFWTEWYPLRQKLESWRFVPPNDQPFSPFSMNSGVTPNQAYISPPSSPISQHIVAPENVEDVYHTSEAFRHCAILYSERLAYPDLSSSDPRIQNIVHVAIHHISVVQSDVYLLWPLFITGSECVLENHRTIIRERCKDISKDSGFFNNLSCLELLEKIWTQNPAEDGESSTGARSSPTGIAWPSGEATSTQISAPSRQGFRWHHIMRAKRADGEYMVV</sequence>
<dbReference type="VEuPathDB" id="FungiDB:ASPWEDRAFT_108510"/>
<dbReference type="OrthoDB" id="3431704at2759"/>
<proteinExistence type="predicted"/>
<feature type="region of interest" description="Disordered" evidence="3">
    <location>
        <begin position="88"/>
        <end position="118"/>
    </location>
</feature>
<name>A0A1L9RR35_ASPWE</name>
<feature type="compositionally biased region" description="Polar residues" evidence="3">
    <location>
        <begin position="62"/>
        <end position="72"/>
    </location>
</feature>
<reference evidence="5" key="1">
    <citation type="journal article" date="2017" name="Genome Biol.">
        <title>Comparative genomics reveals high biological diversity and specific adaptations in the industrially and medically important fungal genus Aspergillus.</title>
        <authorList>
            <person name="de Vries R.P."/>
            <person name="Riley R."/>
            <person name="Wiebenga A."/>
            <person name="Aguilar-Osorio G."/>
            <person name="Amillis S."/>
            <person name="Uchima C.A."/>
            <person name="Anderluh G."/>
            <person name="Asadollahi M."/>
            <person name="Askin M."/>
            <person name="Barry K."/>
            <person name="Battaglia E."/>
            <person name="Bayram O."/>
            <person name="Benocci T."/>
            <person name="Braus-Stromeyer S.A."/>
            <person name="Caldana C."/>
            <person name="Canovas D."/>
            <person name="Cerqueira G.C."/>
            <person name="Chen F."/>
            <person name="Chen W."/>
            <person name="Choi C."/>
            <person name="Clum A."/>
            <person name="Dos Santos R.A."/>
            <person name="Damasio A.R."/>
            <person name="Diallinas G."/>
            <person name="Emri T."/>
            <person name="Fekete E."/>
            <person name="Flipphi M."/>
            <person name="Freyberg S."/>
            <person name="Gallo A."/>
            <person name="Gournas C."/>
            <person name="Habgood R."/>
            <person name="Hainaut M."/>
            <person name="Harispe M.L."/>
            <person name="Henrissat B."/>
            <person name="Hilden K.S."/>
            <person name="Hope R."/>
            <person name="Hossain A."/>
            <person name="Karabika E."/>
            <person name="Karaffa L."/>
            <person name="Karanyi Z."/>
            <person name="Krasevec N."/>
            <person name="Kuo A."/>
            <person name="Kusch H."/>
            <person name="LaButti K."/>
            <person name="Lagendijk E.L."/>
            <person name="Lapidus A."/>
            <person name="Levasseur A."/>
            <person name="Lindquist E."/>
            <person name="Lipzen A."/>
            <person name="Logrieco A.F."/>
            <person name="MacCabe A."/>
            <person name="Maekelae M.R."/>
            <person name="Malavazi I."/>
            <person name="Melin P."/>
            <person name="Meyer V."/>
            <person name="Mielnichuk N."/>
            <person name="Miskei M."/>
            <person name="Molnar A.P."/>
            <person name="Mule G."/>
            <person name="Ngan C.Y."/>
            <person name="Orejas M."/>
            <person name="Orosz E."/>
            <person name="Ouedraogo J.P."/>
            <person name="Overkamp K.M."/>
            <person name="Park H.-S."/>
            <person name="Perrone G."/>
            <person name="Piumi F."/>
            <person name="Punt P.J."/>
            <person name="Ram A.F."/>
            <person name="Ramon A."/>
            <person name="Rauscher S."/>
            <person name="Record E."/>
            <person name="Riano-Pachon D.M."/>
            <person name="Robert V."/>
            <person name="Roehrig J."/>
            <person name="Ruller R."/>
            <person name="Salamov A."/>
            <person name="Salih N.S."/>
            <person name="Samson R.A."/>
            <person name="Sandor E."/>
            <person name="Sanguinetti M."/>
            <person name="Schuetze T."/>
            <person name="Sepcic K."/>
            <person name="Shelest E."/>
            <person name="Sherlock G."/>
            <person name="Sophianopoulou V."/>
            <person name="Squina F.M."/>
            <person name="Sun H."/>
            <person name="Susca A."/>
            <person name="Todd R.B."/>
            <person name="Tsang A."/>
            <person name="Unkles S.E."/>
            <person name="van de Wiele N."/>
            <person name="van Rossen-Uffink D."/>
            <person name="Oliveira J.V."/>
            <person name="Vesth T.C."/>
            <person name="Visser J."/>
            <person name="Yu J.-H."/>
            <person name="Zhou M."/>
            <person name="Andersen M.R."/>
            <person name="Archer D.B."/>
            <person name="Baker S.E."/>
            <person name="Benoit I."/>
            <person name="Brakhage A.A."/>
            <person name="Braus G.H."/>
            <person name="Fischer R."/>
            <person name="Frisvad J.C."/>
            <person name="Goldman G.H."/>
            <person name="Houbraken J."/>
            <person name="Oakley B."/>
            <person name="Pocsi I."/>
            <person name="Scazzocchio C."/>
            <person name="Seiboth B."/>
            <person name="vanKuyk P.A."/>
            <person name="Wortman J."/>
            <person name="Dyer P.S."/>
            <person name="Grigoriev I.V."/>
        </authorList>
    </citation>
    <scope>NUCLEOTIDE SEQUENCE [LARGE SCALE GENOMIC DNA]</scope>
    <source>
        <strain evidence="5">DTO 134E9</strain>
    </source>
</reference>
<feature type="compositionally biased region" description="Polar residues" evidence="3">
    <location>
        <begin position="9"/>
        <end position="18"/>
    </location>
</feature>
<dbReference type="InterPro" id="IPR021858">
    <property type="entry name" value="Fun_TF"/>
</dbReference>
<dbReference type="GeneID" id="63743844"/>
<dbReference type="PANTHER" id="PTHR37534">
    <property type="entry name" value="TRANSCRIPTIONAL ACTIVATOR PROTEIN UGA3"/>
    <property type="match status" value="1"/>
</dbReference>
<feature type="compositionally biased region" description="Polar residues" evidence="3">
    <location>
        <begin position="624"/>
        <end position="634"/>
    </location>
</feature>
<feature type="compositionally biased region" description="Polar residues" evidence="3">
    <location>
        <begin position="601"/>
        <end position="616"/>
    </location>
</feature>
<dbReference type="EMBL" id="KV878211">
    <property type="protein sequence ID" value="OJJ37362.1"/>
    <property type="molecule type" value="Genomic_DNA"/>
</dbReference>
<evidence type="ECO:0000256" key="3">
    <source>
        <dbReference type="SAM" id="MobiDB-lite"/>
    </source>
</evidence>
<organism evidence="4 5">
    <name type="scientific">Aspergillus wentii DTO 134E9</name>
    <dbReference type="NCBI Taxonomy" id="1073089"/>
    <lineage>
        <taxon>Eukaryota</taxon>
        <taxon>Fungi</taxon>
        <taxon>Dikarya</taxon>
        <taxon>Ascomycota</taxon>
        <taxon>Pezizomycotina</taxon>
        <taxon>Eurotiomycetes</taxon>
        <taxon>Eurotiomycetidae</taxon>
        <taxon>Eurotiales</taxon>
        <taxon>Aspergillaceae</taxon>
        <taxon>Aspergillus</taxon>
        <taxon>Aspergillus subgen. Cremei</taxon>
    </lineage>
</organism>